<evidence type="ECO:0000259" key="11">
    <source>
        <dbReference type="PROSITE" id="PS50866"/>
    </source>
</evidence>
<accession>A0A183IXX1</accession>
<proteinExistence type="inferred from homology"/>
<dbReference type="Proteomes" id="UP000270296">
    <property type="component" value="Unassembled WGS sequence"/>
</dbReference>
<evidence type="ECO:0000256" key="4">
    <source>
        <dbReference type="ARBA" id="ARBA00022729"/>
    </source>
</evidence>
<dbReference type="PANTHER" id="PTHR22811">
    <property type="entry name" value="TRANSMEMBRANE EMP24 DOMAIN-CONTAINING PROTEIN"/>
    <property type="match status" value="1"/>
</dbReference>
<reference evidence="12 13" key="2">
    <citation type="submission" date="2018-11" db="EMBL/GenBank/DDBJ databases">
        <authorList>
            <consortium name="Pathogen Informatics"/>
        </authorList>
    </citation>
    <scope>NUCLEOTIDE SEQUENCE [LARGE SCALE GENOMIC DNA]</scope>
</reference>
<keyword evidence="3 8" id="KW-0812">Transmembrane</keyword>
<gene>
    <name evidence="12" type="ORF">SBAD_LOCUS8469</name>
</gene>
<name>A0A183IXX1_9BILA</name>
<evidence type="ECO:0000256" key="6">
    <source>
        <dbReference type="ARBA" id="ARBA00023136"/>
    </source>
</evidence>
<evidence type="ECO:0000256" key="7">
    <source>
        <dbReference type="ARBA" id="ARBA00037847"/>
    </source>
</evidence>
<dbReference type="WBParaSite" id="SBAD_0000877901-mRNA-1">
    <property type="protein sequence ID" value="SBAD_0000877901-mRNA-1"/>
    <property type="gene ID" value="SBAD_0000877901"/>
</dbReference>
<evidence type="ECO:0000256" key="9">
    <source>
        <dbReference type="SAM" id="Phobius"/>
    </source>
</evidence>
<keyword evidence="6 9" id="KW-0472">Membrane</keyword>
<keyword evidence="13" id="KW-1185">Reference proteome</keyword>
<evidence type="ECO:0000256" key="3">
    <source>
        <dbReference type="ARBA" id="ARBA00022692"/>
    </source>
</evidence>
<organism evidence="14">
    <name type="scientific">Soboliphyme baturini</name>
    <dbReference type="NCBI Taxonomy" id="241478"/>
    <lineage>
        <taxon>Eukaryota</taxon>
        <taxon>Metazoa</taxon>
        <taxon>Ecdysozoa</taxon>
        <taxon>Nematoda</taxon>
        <taxon>Enoplea</taxon>
        <taxon>Dorylaimia</taxon>
        <taxon>Dioctophymatida</taxon>
        <taxon>Dioctophymatoidea</taxon>
        <taxon>Soboliphymatidae</taxon>
        <taxon>Soboliphyme</taxon>
    </lineage>
</organism>
<reference evidence="14" key="1">
    <citation type="submission" date="2016-06" db="UniProtKB">
        <authorList>
            <consortium name="WormBaseParasite"/>
        </authorList>
    </citation>
    <scope>IDENTIFICATION</scope>
</reference>
<evidence type="ECO:0000256" key="10">
    <source>
        <dbReference type="SAM" id="SignalP"/>
    </source>
</evidence>
<protein>
    <submittedName>
        <fullName evidence="14">GOLD domain-containing protein</fullName>
    </submittedName>
</protein>
<sequence length="203" mass="23558">MWYLLFFFIALVGFLDAIELTFELPDNENQCFHEDIQKGTESTVEYQVVTGGQNDVDMQLHSPSGVNLYKGIRKQYDSFTWTADVTGGYKVCFSNEFSTFTHKVVYMDWTVGKEKQVVPRPEDLRAMTLLESTTNEIHEKLKQIDDYQTHHRLREATGRRRAEDLNERVLWWSIGQSVVLLIIGIGQVKLMSIISLCNKTRIR</sequence>
<dbReference type="EMBL" id="UZAM01011624">
    <property type="protein sequence ID" value="VDP17316.1"/>
    <property type="molecule type" value="Genomic_DNA"/>
</dbReference>
<dbReference type="OrthoDB" id="62956at2759"/>
<dbReference type="SMART" id="SM01190">
    <property type="entry name" value="EMP24_GP25L"/>
    <property type="match status" value="1"/>
</dbReference>
<evidence type="ECO:0000256" key="1">
    <source>
        <dbReference type="ARBA" id="ARBA00004479"/>
    </source>
</evidence>
<comment type="subcellular location">
    <subcellularLocation>
        <location evidence="7">Endomembrane system</location>
        <topology evidence="7">Single-pass membrane protein</topology>
    </subcellularLocation>
    <subcellularLocation>
        <location evidence="1 8">Membrane</location>
        <topology evidence="1 8">Single-pass type I membrane protein</topology>
    </subcellularLocation>
</comment>
<dbReference type="PROSITE" id="PS50866">
    <property type="entry name" value="GOLD"/>
    <property type="match status" value="1"/>
</dbReference>
<evidence type="ECO:0000256" key="8">
    <source>
        <dbReference type="RuleBase" id="RU003827"/>
    </source>
</evidence>
<dbReference type="AlphaFoldDB" id="A0A183IXX1"/>
<feature type="chain" id="PRO_5043140280" evidence="10">
    <location>
        <begin position="18"/>
        <end position="203"/>
    </location>
</feature>
<dbReference type="InterPro" id="IPR036598">
    <property type="entry name" value="GOLD_dom_sf"/>
</dbReference>
<evidence type="ECO:0000256" key="2">
    <source>
        <dbReference type="ARBA" id="ARBA00007104"/>
    </source>
</evidence>
<feature type="domain" description="GOLD" evidence="11">
    <location>
        <begin position="29"/>
        <end position="111"/>
    </location>
</feature>
<keyword evidence="4 10" id="KW-0732">Signal</keyword>
<dbReference type="InterPro" id="IPR009038">
    <property type="entry name" value="GOLD_dom"/>
</dbReference>
<feature type="transmembrane region" description="Helical" evidence="9">
    <location>
        <begin position="169"/>
        <end position="197"/>
    </location>
</feature>
<feature type="signal peptide" evidence="10">
    <location>
        <begin position="1"/>
        <end position="17"/>
    </location>
</feature>
<dbReference type="SUPFAM" id="SSF101576">
    <property type="entry name" value="Supernatant protein factor (SPF), C-terminal domain"/>
    <property type="match status" value="1"/>
</dbReference>
<comment type="similarity">
    <text evidence="2 8">Belongs to the EMP24/GP25L family.</text>
</comment>
<evidence type="ECO:0000313" key="14">
    <source>
        <dbReference type="WBParaSite" id="SBAD_0000877901-mRNA-1"/>
    </source>
</evidence>
<evidence type="ECO:0000313" key="13">
    <source>
        <dbReference type="Proteomes" id="UP000270296"/>
    </source>
</evidence>
<dbReference type="Pfam" id="PF01105">
    <property type="entry name" value="EMP24_GP25L"/>
    <property type="match status" value="1"/>
</dbReference>
<evidence type="ECO:0000256" key="5">
    <source>
        <dbReference type="ARBA" id="ARBA00022989"/>
    </source>
</evidence>
<dbReference type="InterPro" id="IPR015720">
    <property type="entry name" value="Emp24-like"/>
</dbReference>
<dbReference type="GO" id="GO:0012505">
    <property type="term" value="C:endomembrane system"/>
    <property type="evidence" value="ECO:0007669"/>
    <property type="project" value="UniProtKB-SubCell"/>
</dbReference>
<dbReference type="GO" id="GO:0016020">
    <property type="term" value="C:membrane"/>
    <property type="evidence" value="ECO:0007669"/>
    <property type="project" value="UniProtKB-SubCell"/>
</dbReference>
<keyword evidence="5 9" id="KW-1133">Transmembrane helix</keyword>
<evidence type="ECO:0000313" key="12">
    <source>
        <dbReference type="EMBL" id="VDP17316.1"/>
    </source>
</evidence>